<dbReference type="InterPro" id="IPR012135">
    <property type="entry name" value="Dihydroorotate_DH_1_2"/>
</dbReference>
<keyword evidence="6" id="KW-0560">Oxidoreductase</keyword>
<dbReference type="GO" id="GO:0005737">
    <property type="term" value="C:cytoplasm"/>
    <property type="evidence" value="ECO:0007669"/>
    <property type="project" value="InterPro"/>
</dbReference>
<dbReference type="GO" id="GO:0044205">
    <property type="term" value="P:'de novo' UMP biosynthetic process"/>
    <property type="evidence" value="ECO:0007669"/>
    <property type="project" value="UniProtKB-UniPathway"/>
</dbReference>
<evidence type="ECO:0000256" key="2">
    <source>
        <dbReference type="ARBA" id="ARBA00004725"/>
    </source>
</evidence>
<dbReference type="PIRSF" id="PIRSF000164">
    <property type="entry name" value="DHO_oxidase"/>
    <property type="match status" value="1"/>
</dbReference>
<dbReference type="UniPathway" id="UPA00070"/>
<comment type="pathway">
    <text evidence="2">Pyrimidine metabolism; UMP biosynthesis via de novo pathway.</text>
</comment>
<protein>
    <submittedName>
        <fullName evidence="8">Dihydroorotate oxidase</fullName>
    </submittedName>
</protein>
<dbReference type="EMBL" id="FZMO01000290">
    <property type="protein sequence ID" value="SNQ49661.1"/>
    <property type="molecule type" value="Genomic_DNA"/>
</dbReference>
<dbReference type="GO" id="GO:0004152">
    <property type="term" value="F:dihydroorotate dehydrogenase activity"/>
    <property type="evidence" value="ECO:0007669"/>
    <property type="project" value="InterPro"/>
</dbReference>
<comment type="cofactor">
    <cofactor evidence="1">
        <name>FMN</name>
        <dbReference type="ChEBI" id="CHEBI:58210"/>
    </cofactor>
</comment>
<evidence type="ECO:0000259" key="7">
    <source>
        <dbReference type="Pfam" id="PF01180"/>
    </source>
</evidence>
<evidence type="ECO:0000313" key="9">
    <source>
        <dbReference type="Proteomes" id="UP000234331"/>
    </source>
</evidence>
<keyword evidence="5" id="KW-0665">Pyrimidine biosynthesis</keyword>
<evidence type="ECO:0000313" key="8">
    <source>
        <dbReference type="EMBL" id="SNQ49661.1"/>
    </source>
</evidence>
<dbReference type="SUPFAM" id="SSF51395">
    <property type="entry name" value="FMN-linked oxidoreductases"/>
    <property type="match status" value="1"/>
</dbReference>
<sequence length="333" mass="33827">MTALAGLAGIDLEHPVMNAAGTCKSMADVEAFARSAVAAVMVGSITVHARAGNTGNVYWPGPSYSVNALGLPNRGLDYYAEHLPRMVSTAHAAGKPLVVSVAGFDVAEYRQLVEAVAPTGVDLIEVNLACPNVWDGGAQKRIACFDPNQTAAICAAVGDALSARAAEGAPAVPYGVKISPFSDPAALGELAALLGDLAAAGPVGSAGLVGSAGPRFVTAVNTFPNALVLDAGHRPVIDVELAGLSGPALRPIGLGQVRQLRRLLPDTVDVVGVGGIGEGWHVAEYLRAGAVAVQAATAFWNRGEDPSVFGTILSGWADLDVADLGARDDLPVS</sequence>
<dbReference type="Proteomes" id="UP000234331">
    <property type="component" value="Unassembled WGS sequence"/>
</dbReference>
<keyword evidence="4" id="KW-0288">FMN</keyword>
<dbReference type="InterPro" id="IPR005720">
    <property type="entry name" value="Dihydroorotate_DH_cat"/>
</dbReference>
<proteinExistence type="predicted"/>
<evidence type="ECO:0000256" key="5">
    <source>
        <dbReference type="ARBA" id="ARBA00022975"/>
    </source>
</evidence>
<dbReference type="GO" id="GO:0006207">
    <property type="term" value="P:'de novo' pyrimidine nucleobase biosynthetic process"/>
    <property type="evidence" value="ECO:0007669"/>
    <property type="project" value="TreeGrafter"/>
</dbReference>
<gene>
    <name evidence="8" type="ORF">FRACA_360013</name>
</gene>
<keyword evidence="9" id="KW-1185">Reference proteome</keyword>
<dbReference type="Pfam" id="PF01180">
    <property type="entry name" value="DHO_dh"/>
    <property type="match status" value="1"/>
</dbReference>
<dbReference type="InterPro" id="IPR050074">
    <property type="entry name" value="DHO_dehydrogenase"/>
</dbReference>
<evidence type="ECO:0000256" key="1">
    <source>
        <dbReference type="ARBA" id="ARBA00001917"/>
    </source>
</evidence>
<accession>A0A2I2KVH4</accession>
<dbReference type="AlphaFoldDB" id="A0A2I2KVH4"/>
<dbReference type="InterPro" id="IPR013785">
    <property type="entry name" value="Aldolase_TIM"/>
</dbReference>
<feature type="domain" description="Dihydroorotate dehydrogenase catalytic" evidence="7">
    <location>
        <begin position="7"/>
        <end position="303"/>
    </location>
</feature>
<dbReference type="RefSeq" id="WP_423748114.1">
    <property type="nucleotide sequence ID" value="NZ_FZMO01000290.1"/>
</dbReference>
<dbReference type="Gene3D" id="2.30.26.10">
    <property type="entry name" value="Dihydroorotate Dehydrogenase A, chain A, domain 2"/>
    <property type="match status" value="1"/>
</dbReference>
<organism evidence="8 9">
    <name type="scientific">Frankia canadensis</name>
    <dbReference type="NCBI Taxonomy" id="1836972"/>
    <lineage>
        <taxon>Bacteria</taxon>
        <taxon>Bacillati</taxon>
        <taxon>Actinomycetota</taxon>
        <taxon>Actinomycetes</taxon>
        <taxon>Frankiales</taxon>
        <taxon>Frankiaceae</taxon>
        <taxon>Frankia</taxon>
    </lineage>
</organism>
<evidence type="ECO:0000256" key="6">
    <source>
        <dbReference type="ARBA" id="ARBA00023002"/>
    </source>
</evidence>
<name>A0A2I2KVH4_9ACTN</name>
<dbReference type="PANTHER" id="PTHR48109:SF1">
    <property type="entry name" value="DIHYDROOROTATE DEHYDROGENASE (FUMARATE)"/>
    <property type="match status" value="1"/>
</dbReference>
<dbReference type="PANTHER" id="PTHR48109">
    <property type="entry name" value="DIHYDROOROTATE DEHYDROGENASE (QUINONE), MITOCHONDRIAL-RELATED"/>
    <property type="match status" value="1"/>
</dbReference>
<dbReference type="Gene3D" id="3.20.20.70">
    <property type="entry name" value="Aldolase class I"/>
    <property type="match status" value="1"/>
</dbReference>
<keyword evidence="3" id="KW-0285">Flavoprotein</keyword>
<evidence type="ECO:0000256" key="3">
    <source>
        <dbReference type="ARBA" id="ARBA00022630"/>
    </source>
</evidence>
<reference evidence="8 9" key="1">
    <citation type="submission" date="2017-06" db="EMBL/GenBank/DDBJ databases">
        <authorList>
            <person name="Kim H.J."/>
            <person name="Triplett B.A."/>
        </authorList>
    </citation>
    <scope>NUCLEOTIDE SEQUENCE [LARGE SCALE GENOMIC DNA]</scope>
    <source>
        <strain evidence="8">FRACA_ARgP5</strain>
    </source>
</reference>
<dbReference type="InterPro" id="IPR023359">
    <property type="entry name" value="Dihydro_DH_chainA_dom2"/>
</dbReference>
<evidence type="ECO:0000256" key="4">
    <source>
        <dbReference type="ARBA" id="ARBA00022643"/>
    </source>
</evidence>